<feature type="compositionally biased region" description="Low complexity" evidence="1">
    <location>
        <begin position="91"/>
        <end position="109"/>
    </location>
</feature>
<dbReference type="AlphaFoldDB" id="A0A8J3D4M4"/>
<protein>
    <submittedName>
        <fullName evidence="2">Uncharacterized protein</fullName>
    </submittedName>
</protein>
<feature type="compositionally biased region" description="Low complexity" evidence="1">
    <location>
        <begin position="61"/>
        <end position="70"/>
    </location>
</feature>
<evidence type="ECO:0000256" key="1">
    <source>
        <dbReference type="SAM" id="MobiDB-lite"/>
    </source>
</evidence>
<proteinExistence type="predicted"/>
<comment type="caution">
    <text evidence="2">The sequence shown here is derived from an EMBL/GenBank/DDBJ whole genome shotgun (WGS) entry which is preliminary data.</text>
</comment>
<gene>
    <name evidence="2" type="ORF">GCM10007390_41640</name>
</gene>
<feature type="compositionally biased region" description="Basic and acidic residues" evidence="1">
    <location>
        <begin position="26"/>
        <end position="47"/>
    </location>
</feature>
<keyword evidence="3" id="KW-1185">Reference proteome</keyword>
<reference evidence="2 3" key="1">
    <citation type="journal article" date="2014" name="Int. J. Syst. Evol. Microbiol.">
        <title>Complete genome sequence of Corynebacterium casei LMG S-19264T (=DSM 44701T), isolated from a smear-ripened cheese.</title>
        <authorList>
            <consortium name="US DOE Joint Genome Institute (JGI-PGF)"/>
            <person name="Walter F."/>
            <person name="Albersmeier A."/>
            <person name="Kalinowski J."/>
            <person name="Ruckert C."/>
        </authorList>
    </citation>
    <scope>NUCLEOTIDE SEQUENCE [LARGE SCALE GENOMIC DNA]</scope>
    <source>
        <strain evidence="2 3">KCTC 12866</strain>
    </source>
</reference>
<evidence type="ECO:0000313" key="3">
    <source>
        <dbReference type="Proteomes" id="UP000598271"/>
    </source>
</evidence>
<dbReference type="Proteomes" id="UP000598271">
    <property type="component" value="Unassembled WGS sequence"/>
</dbReference>
<sequence length="261" mass="27069">MELFVEVNYGTSDVGSGKIQTFNKPSDSKIAENMKAGEEKIEKKAEAPRPTPPSPRPEPTKPTTKVVQKPVITSKAESPVEEPNRNESKKVSSSAPSTSSATTPAPTKTINNDALFKKSSGSGSGSNGTNGTTSGVGGNNNGDDAEGVGDKGAKSGSLYAKTYKGGGGGGGTAVGLNLNGWAWSRPPSVNDNSDATGEITFKIIVGSNGRVKNVIQLRSTVTDYAVINKYKDAVRALTFVQKAANVPDESTGTITFKISAR</sequence>
<feature type="compositionally biased region" description="Gly residues" evidence="1">
    <location>
        <begin position="122"/>
        <end position="140"/>
    </location>
</feature>
<feature type="region of interest" description="Disordered" evidence="1">
    <location>
        <begin position="1"/>
        <end position="151"/>
    </location>
</feature>
<accession>A0A8J3D4M4</accession>
<name>A0A8J3D4M4_9BACT</name>
<evidence type="ECO:0000313" key="2">
    <source>
        <dbReference type="EMBL" id="GHB82205.1"/>
    </source>
</evidence>
<feature type="compositionally biased region" description="Polar residues" evidence="1">
    <location>
        <begin position="9"/>
        <end position="25"/>
    </location>
</feature>
<dbReference type="EMBL" id="BMXF01000004">
    <property type="protein sequence ID" value="GHB82205.1"/>
    <property type="molecule type" value="Genomic_DNA"/>
</dbReference>
<organism evidence="2 3">
    <name type="scientific">Persicitalea jodogahamensis</name>
    <dbReference type="NCBI Taxonomy" id="402147"/>
    <lineage>
        <taxon>Bacteria</taxon>
        <taxon>Pseudomonadati</taxon>
        <taxon>Bacteroidota</taxon>
        <taxon>Cytophagia</taxon>
        <taxon>Cytophagales</taxon>
        <taxon>Spirosomataceae</taxon>
        <taxon>Persicitalea</taxon>
    </lineage>
</organism>